<evidence type="ECO:0000259" key="5">
    <source>
        <dbReference type="PROSITE" id="PS51448"/>
    </source>
</evidence>
<dbReference type="PANTHER" id="PTHR13826">
    <property type="entry name" value="INTESTINAL TREFOIL FACTOR-RELATED"/>
    <property type="match status" value="1"/>
</dbReference>
<accession>A0ABP0G0G6</accession>
<feature type="disulfide bond" evidence="2">
    <location>
        <begin position="114"/>
        <end position="129"/>
    </location>
</feature>
<sequence length="368" mass="41637">MKIICIAVLAVLLCNDSTAMPTTGLCPMVRGRLRVECGWSGISPAKCRSLGCCWDDRVPDFPSCYKSDERVSKKGNVGRLSRIQAVFQPVSLINAGEKSTVRSCNAEPRDRVDCGWTSISRKHCEARGCCYERSKTGPWCFQPDSLLIGPKVRSVLECAWECTRTSWRKIADGYSRCGTNSACWMLVMGQSSGTCMAACKRNEDMESFISNITACLGLGNQDAQNTYQECDTDLPCWIDLHGEEALRCFKRNKVGAKRYEVEIPEEKEEYIYEEEEEEEEDREVPPKYYISYLPPDEESSPRNVPREEGHTPLGSRPQFLEGIRRTSYFVETSNPFPVIDETERISEVLPPEEEEPSHPEEEEQSIEG</sequence>
<dbReference type="CDD" id="cd00111">
    <property type="entry name" value="Trefoil"/>
    <property type="match status" value="2"/>
</dbReference>
<reference evidence="6 7" key="1">
    <citation type="submission" date="2024-02" db="EMBL/GenBank/DDBJ databases">
        <authorList>
            <person name="Daric V."/>
            <person name="Darras S."/>
        </authorList>
    </citation>
    <scope>NUCLEOTIDE SEQUENCE [LARGE SCALE GENOMIC DNA]</scope>
</reference>
<feature type="compositionally biased region" description="Acidic residues" evidence="3">
    <location>
        <begin position="270"/>
        <end position="282"/>
    </location>
</feature>
<dbReference type="SMART" id="SM00018">
    <property type="entry name" value="PD"/>
    <property type="match status" value="2"/>
</dbReference>
<feature type="domain" description="P-type" evidence="5">
    <location>
        <begin position="24"/>
        <end position="68"/>
    </location>
</feature>
<keyword evidence="1 2" id="KW-1015">Disulfide bond</keyword>
<dbReference type="InterPro" id="IPR017994">
    <property type="entry name" value="P_trefoil_chordata"/>
</dbReference>
<feature type="domain" description="P-type" evidence="5">
    <location>
        <begin position="102"/>
        <end position="144"/>
    </location>
</feature>
<organism evidence="6 7">
    <name type="scientific">Clavelina lepadiformis</name>
    <name type="common">Light-bulb sea squirt</name>
    <name type="synonym">Ascidia lepadiformis</name>
    <dbReference type="NCBI Taxonomy" id="159417"/>
    <lineage>
        <taxon>Eukaryota</taxon>
        <taxon>Metazoa</taxon>
        <taxon>Chordata</taxon>
        <taxon>Tunicata</taxon>
        <taxon>Ascidiacea</taxon>
        <taxon>Aplousobranchia</taxon>
        <taxon>Clavelinidae</taxon>
        <taxon>Clavelina</taxon>
    </lineage>
</organism>
<dbReference type="InterPro" id="IPR000519">
    <property type="entry name" value="P_trefoil_dom"/>
</dbReference>
<dbReference type="Proteomes" id="UP001642483">
    <property type="component" value="Unassembled WGS sequence"/>
</dbReference>
<evidence type="ECO:0000313" key="6">
    <source>
        <dbReference type="EMBL" id="CAK8683670.1"/>
    </source>
</evidence>
<evidence type="ECO:0000256" key="3">
    <source>
        <dbReference type="SAM" id="MobiDB-lite"/>
    </source>
</evidence>
<dbReference type="InterPro" id="IPR044913">
    <property type="entry name" value="P_trefoil_dom_sf"/>
</dbReference>
<feature type="compositionally biased region" description="Acidic residues" evidence="3">
    <location>
        <begin position="350"/>
        <end position="368"/>
    </location>
</feature>
<gene>
    <name evidence="6" type="ORF">CVLEPA_LOCUS14715</name>
</gene>
<feature type="disulfide bond" evidence="2">
    <location>
        <begin position="37"/>
        <end position="52"/>
    </location>
</feature>
<name>A0ABP0G0G6_CLALP</name>
<keyword evidence="7" id="KW-1185">Reference proteome</keyword>
<comment type="caution">
    <text evidence="6">The sequence shown here is derived from an EMBL/GenBank/DDBJ whole genome shotgun (WGS) entry which is preliminary data.</text>
</comment>
<dbReference type="EMBL" id="CAWYQH010000097">
    <property type="protein sequence ID" value="CAK8683670.1"/>
    <property type="molecule type" value="Genomic_DNA"/>
</dbReference>
<proteinExistence type="predicted"/>
<dbReference type="SUPFAM" id="SSF57492">
    <property type="entry name" value="Trefoil"/>
    <property type="match status" value="2"/>
</dbReference>
<evidence type="ECO:0000256" key="2">
    <source>
        <dbReference type="PROSITE-ProRule" id="PRU00779"/>
    </source>
</evidence>
<feature type="chain" id="PRO_5047203101" description="P-type domain-containing protein" evidence="4">
    <location>
        <begin position="20"/>
        <end position="368"/>
    </location>
</feature>
<evidence type="ECO:0000256" key="1">
    <source>
        <dbReference type="ARBA" id="ARBA00023157"/>
    </source>
</evidence>
<dbReference type="PROSITE" id="PS51448">
    <property type="entry name" value="P_TREFOIL_2"/>
    <property type="match status" value="2"/>
</dbReference>
<dbReference type="Gene3D" id="4.10.110.10">
    <property type="entry name" value="Spasmolytic Protein, domain 1"/>
    <property type="match status" value="2"/>
</dbReference>
<feature type="region of interest" description="Disordered" evidence="3">
    <location>
        <begin position="334"/>
        <end position="368"/>
    </location>
</feature>
<dbReference type="Pfam" id="PF00088">
    <property type="entry name" value="Trefoil"/>
    <property type="match status" value="2"/>
</dbReference>
<keyword evidence="4" id="KW-0732">Signal</keyword>
<feature type="region of interest" description="Disordered" evidence="3">
    <location>
        <begin position="270"/>
        <end position="320"/>
    </location>
</feature>
<comment type="caution">
    <text evidence="2">Lacks conserved residue(s) required for the propagation of feature annotation.</text>
</comment>
<feature type="disulfide bond" evidence="2">
    <location>
        <begin position="47"/>
        <end position="64"/>
    </location>
</feature>
<feature type="disulfide bond" evidence="2">
    <location>
        <begin position="104"/>
        <end position="130"/>
    </location>
</feature>
<protein>
    <recommendedName>
        <fullName evidence="5">P-type domain-containing protein</fullName>
    </recommendedName>
</protein>
<dbReference type="PANTHER" id="PTHR13826:SF14">
    <property type="entry name" value="TREFOIL FACTOR 2"/>
    <property type="match status" value="1"/>
</dbReference>
<feature type="signal peptide" evidence="4">
    <location>
        <begin position="1"/>
        <end position="19"/>
    </location>
</feature>
<evidence type="ECO:0000256" key="4">
    <source>
        <dbReference type="SAM" id="SignalP"/>
    </source>
</evidence>
<evidence type="ECO:0000313" key="7">
    <source>
        <dbReference type="Proteomes" id="UP001642483"/>
    </source>
</evidence>